<name>A0A6H2DK58_9SPHN</name>
<feature type="chain" id="PRO_5026287828" evidence="1">
    <location>
        <begin position="20"/>
        <end position="108"/>
    </location>
</feature>
<evidence type="ECO:0000313" key="2">
    <source>
        <dbReference type="EMBL" id="QJB68131.1"/>
    </source>
</evidence>
<feature type="signal peptide" evidence="1">
    <location>
        <begin position="1"/>
        <end position="19"/>
    </location>
</feature>
<reference evidence="2 3" key="1">
    <citation type="submission" date="2020-04" db="EMBL/GenBank/DDBJ databases">
        <title>Genome sequence for Sphingorhabdus sp. strain M1.</title>
        <authorList>
            <person name="Park S.-J."/>
        </authorList>
    </citation>
    <scope>NUCLEOTIDE SEQUENCE [LARGE SCALE GENOMIC DNA]</scope>
    <source>
        <strain evidence="2 3">JK6</strain>
    </source>
</reference>
<accession>A0A6H2DK58</accession>
<protein>
    <submittedName>
        <fullName evidence="2">Uncharacterized protein</fullName>
    </submittedName>
</protein>
<organism evidence="2 3">
    <name type="scientific">Parasphingorhabdus halotolerans</name>
    <dbReference type="NCBI Taxonomy" id="2725558"/>
    <lineage>
        <taxon>Bacteria</taxon>
        <taxon>Pseudomonadati</taxon>
        <taxon>Pseudomonadota</taxon>
        <taxon>Alphaproteobacteria</taxon>
        <taxon>Sphingomonadales</taxon>
        <taxon>Sphingomonadaceae</taxon>
        <taxon>Parasphingorhabdus</taxon>
    </lineage>
</organism>
<gene>
    <name evidence="2" type="ORF">HF685_01415</name>
</gene>
<evidence type="ECO:0000256" key="1">
    <source>
        <dbReference type="SAM" id="SignalP"/>
    </source>
</evidence>
<sequence length="108" mass="11393">MNAYIASFMLLLFNAVGFAVPTAAAAQERMATGVSTSAEVADADSLERCKTTKLSGIEFSGHRFCGMAFGDRLTLLAAVENRNAAPYWALAAVHAETGDKLEHVEGAP</sequence>
<keyword evidence="1" id="KW-0732">Signal</keyword>
<dbReference type="RefSeq" id="WP_168817961.1">
    <property type="nucleotide sequence ID" value="NZ_CP051217.1"/>
</dbReference>
<evidence type="ECO:0000313" key="3">
    <source>
        <dbReference type="Proteomes" id="UP000501600"/>
    </source>
</evidence>
<keyword evidence="3" id="KW-1185">Reference proteome</keyword>
<proteinExistence type="predicted"/>
<dbReference type="KEGG" id="phao:HF685_01415"/>
<dbReference type="AlphaFoldDB" id="A0A6H2DK58"/>
<dbReference type="Proteomes" id="UP000501600">
    <property type="component" value="Chromosome"/>
</dbReference>
<dbReference type="EMBL" id="CP051217">
    <property type="protein sequence ID" value="QJB68131.1"/>
    <property type="molecule type" value="Genomic_DNA"/>
</dbReference>